<comment type="caution">
    <text evidence="3">The sequence shown here is derived from an EMBL/GenBank/DDBJ whole genome shotgun (WGS) entry which is preliminary data.</text>
</comment>
<sequence>MLAVRSTSNKLANKSKEFQVRRSRELNLLKQTVAQAVVFAAQILCLSWLAGLSSNEWAIWSMTIVSWNLLHLIDPIIIIAFNREFRRLIYSLPKASTQPAKSTSLLFHTRQRTY</sequence>
<dbReference type="PANTHER" id="PTHR23017:SF19">
    <property type="entry name" value="7TM GPCR SERPENTINE RECEPTOR CLASS X (SRX) DOMAIN-CONTAINING PROTEIN"/>
    <property type="match status" value="1"/>
</dbReference>
<reference evidence="3" key="1">
    <citation type="submission" date="2023-07" db="EMBL/GenBank/DDBJ databases">
        <authorList>
            <consortium name="CYATHOMIX"/>
        </authorList>
    </citation>
    <scope>NUCLEOTIDE SEQUENCE</scope>
    <source>
        <strain evidence="3">N/A</strain>
    </source>
</reference>
<keyword evidence="1" id="KW-0472">Membrane</keyword>
<keyword evidence="4" id="KW-1185">Reference proteome</keyword>
<organism evidence="3 4">
    <name type="scientific">Cylicocyclus nassatus</name>
    <name type="common">Nematode worm</name>
    <dbReference type="NCBI Taxonomy" id="53992"/>
    <lineage>
        <taxon>Eukaryota</taxon>
        <taxon>Metazoa</taxon>
        <taxon>Ecdysozoa</taxon>
        <taxon>Nematoda</taxon>
        <taxon>Chromadorea</taxon>
        <taxon>Rhabditida</taxon>
        <taxon>Rhabditina</taxon>
        <taxon>Rhabditomorpha</taxon>
        <taxon>Strongyloidea</taxon>
        <taxon>Strongylidae</taxon>
        <taxon>Cylicocyclus</taxon>
    </lineage>
</organism>
<keyword evidence="1" id="KW-1133">Transmembrane helix</keyword>
<name>A0AA36HAM3_CYLNA</name>
<evidence type="ECO:0000313" key="3">
    <source>
        <dbReference type="EMBL" id="CAJ0606732.1"/>
    </source>
</evidence>
<dbReference type="PANTHER" id="PTHR23017">
    <property type="entry name" value="SERPENTINE RECEPTOR, CLASS X"/>
    <property type="match status" value="1"/>
</dbReference>
<accession>A0AA36HAM3</accession>
<dbReference type="AlphaFoldDB" id="A0AA36HAM3"/>
<dbReference type="InterPro" id="IPR019430">
    <property type="entry name" value="7TM_GPCR_serpentine_rcpt_Srx"/>
</dbReference>
<evidence type="ECO:0000256" key="1">
    <source>
        <dbReference type="SAM" id="Phobius"/>
    </source>
</evidence>
<dbReference type="EMBL" id="CATQJL010000316">
    <property type="protein sequence ID" value="CAJ0606732.1"/>
    <property type="molecule type" value="Genomic_DNA"/>
</dbReference>
<proteinExistence type="predicted"/>
<feature type="transmembrane region" description="Helical" evidence="1">
    <location>
        <begin position="57"/>
        <end position="81"/>
    </location>
</feature>
<feature type="transmembrane region" description="Helical" evidence="1">
    <location>
        <begin position="32"/>
        <end position="51"/>
    </location>
</feature>
<evidence type="ECO:0000313" key="4">
    <source>
        <dbReference type="Proteomes" id="UP001176961"/>
    </source>
</evidence>
<gene>
    <name evidence="3" type="ORF">CYNAS_LOCUS18715</name>
</gene>
<protein>
    <recommendedName>
        <fullName evidence="2">7TM GPCR serpentine receptor class x (Srx) domain-containing protein</fullName>
    </recommendedName>
</protein>
<dbReference type="Pfam" id="PF10328">
    <property type="entry name" value="7TM_GPCR_Srx"/>
    <property type="match status" value="1"/>
</dbReference>
<feature type="domain" description="7TM GPCR serpentine receptor class x (Srx)" evidence="2">
    <location>
        <begin position="4"/>
        <end position="82"/>
    </location>
</feature>
<dbReference type="SUPFAM" id="SSF81321">
    <property type="entry name" value="Family A G protein-coupled receptor-like"/>
    <property type="match status" value="1"/>
</dbReference>
<dbReference type="Proteomes" id="UP001176961">
    <property type="component" value="Unassembled WGS sequence"/>
</dbReference>
<evidence type="ECO:0000259" key="2">
    <source>
        <dbReference type="Pfam" id="PF10328"/>
    </source>
</evidence>
<keyword evidence="1" id="KW-0812">Transmembrane</keyword>